<dbReference type="PANTHER" id="PTHR13528">
    <property type="entry name" value="39S RIBOSOMAL PROTEIN L28, MITOCHONDRIAL"/>
    <property type="match status" value="1"/>
</dbReference>
<evidence type="ECO:0000313" key="6">
    <source>
        <dbReference type="EMBL" id="KAJ7369962.1"/>
    </source>
</evidence>
<name>A0A9W9YUY2_9CNID</name>
<dbReference type="OrthoDB" id="361870at2759"/>
<dbReference type="PANTHER" id="PTHR13528:SF2">
    <property type="entry name" value="LARGE RIBOSOMAL SUBUNIT PROTEIN BL28M"/>
    <property type="match status" value="1"/>
</dbReference>
<dbReference type="GO" id="GO:0003735">
    <property type="term" value="F:structural constituent of ribosome"/>
    <property type="evidence" value="ECO:0007669"/>
    <property type="project" value="InterPro"/>
</dbReference>
<dbReference type="AlphaFoldDB" id="A0A9W9YUY2"/>
<dbReference type="InterPro" id="IPR037147">
    <property type="entry name" value="Ribosomal_bL28_sf"/>
</dbReference>
<dbReference type="Gene3D" id="2.30.170.40">
    <property type="entry name" value="Ribosomal protein L28/L24"/>
    <property type="match status" value="1"/>
</dbReference>
<evidence type="ECO:0000256" key="5">
    <source>
        <dbReference type="ARBA" id="ARBA00035538"/>
    </source>
</evidence>
<keyword evidence="3" id="KW-0687">Ribonucleoprotein</keyword>
<evidence type="ECO:0000256" key="3">
    <source>
        <dbReference type="ARBA" id="ARBA00023274"/>
    </source>
</evidence>
<dbReference type="EMBL" id="MU826877">
    <property type="protein sequence ID" value="KAJ7369962.1"/>
    <property type="molecule type" value="Genomic_DNA"/>
</dbReference>
<dbReference type="SUPFAM" id="SSF143800">
    <property type="entry name" value="L28p-like"/>
    <property type="match status" value="1"/>
</dbReference>
<dbReference type="InterPro" id="IPR034704">
    <property type="entry name" value="Ribosomal_bL28/bL31-like_sf"/>
</dbReference>
<dbReference type="GO" id="GO:0005762">
    <property type="term" value="C:mitochondrial large ribosomal subunit"/>
    <property type="evidence" value="ECO:0007669"/>
    <property type="project" value="TreeGrafter"/>
</dbReference>
<evidence type="ECO:0000313" key="7">
    <source>
        <dbReference type="Proteomes" id="UP001163046"/>
    </source>
</evidence>
<reference evidence="6" key="1">
    <citation type="submission" date="2023-01" db="EMBL/GenBank/DDBJ databases">
        <title>Genome assembly of the deep-sea coral Lophelia pertusa.</title>
        <authorList>
            <person name="Herrera S."/>
            <person name="Cordes E."/>
        </authorList>
    </citation>
    <scope>NUCLEOTIDE SEQUENCE</scope>
    <source>
        <strain evidence="6">USNM1676648</strain>
        <tissue evidence="6">Polyp</tissue>
    </source>
</reference>
<proteinExistence type="inferred from homology"/>
<gene>
    <name evidence="6" type="primary">MRPL28</name>
    <name evidence="6" type="ORF">OS493_035133</name>
</gene>
<protein>
    <recommendedName>
        <fullName evidence="4">Large ribosomal subunit protein bL28m</fullName>
    </recommendedName>
    <alternativeName>
        <fullName evidence="5">39S ribosomal protein L28, mitochondrial</fullName>
    </alternativeName>
</protein>
<sequence length="172" mass="20269">MVRLGLRFPLYRTIAQKAVRRALQRESREEPHKGLYHGQEYVFGFKATWSGKKTPRVWKPHVVESKFYSQVLEQELTIKVTVKALRCIDEAGGFDNYIINTHDRTLHSKLALDLKKLMLSVNKCKEEGAEMDQIREEVFPKPPPSRHVFIPKVFTDRFYMDWKGPRKQMVFC</sequence>
<keyword evidence="2 6" id="KW-0689">Ribosomal protein</keyword>
<accession>A0A9W9YUY2</accession>
<dbReference type="Pfam" id="PF00830">
    <property type="entry name" value="Ribosomal_L28"/>
    <property type="match status" value="1"/>
</dbReference>
<keyword evidence="7" id="KW-1185">Reference proteome</keyword>
<dbReference type="InterPro" id="IPR026569">
    <property type="entry name" value="Ribosomal_bL28"/>
</dbReference>
<dbReference type="Proteomes" id="UP001163046">
    <property type="component" value="Unassembled WGS sequence"/>
</dbReference>
<comment type="caution">
    <text evidence="6">The sequence shown here is derived from an EMBL/GenBank/DDBJ whole genome shotgun (WGS) entry which is preliminary data.</text>
</comment>
<organism evidence="6 7">
    <name type="scientific">Desmophyllum pertusum</name>
    <dbReference type="NCBI Taxonomy" id="174260"/>
    <lineage>
        <taxon>Eukaryota</taxon>
        <taxon>Metazoa</taxon>
        <taxon>Cnidaria</taxon>
        <taxon>Anthozoa</taxon>
        <taxon>Hexacorallia</taxon>
        <taxon>Scleractinia</taxon>
        <taxon>Caryophylliina</taxon>
        <taxon>Caryophylliidae</taxon>
        <taxon>Desmophyllum</taxon>
    </lineage>
</organism>
<comment type="similarity">
    <text evidence="1">Belongs to the bacterial ribosomal protein bL28 family.</text>
</comment>
<evidence type="ECO:0000256" key="4">
    <source>
        <dbReference type="ARBA" id="ARBA00035269"/>
    </source>
</evidence>
<evidence type="ECO:0000256" key="2">
    <source>
        <dbReference type="ARBA" id="ARBA00022980"/>
    </source>
</evidence>
<evidence type="ECO:0000256" key="1">
    <source>
        <dbReference type="ARBA" id="ARBA00008760"/>
    </source>
</evidence>